<keyword evidence="1" id="KW-0812">Transmembrane</keyword>
<dbReference type="RefSeq" id="WP_101575463.1">
    <property type="nucleotide sequence ID" value="NZ_PGVA01000003.1"/>
</dbReference>
<name>A0A2N5GS38_9BACI</name>
<evidence type="ECO:0000256" key="1">
    <source>
        <dbReference type="SAM" id="Phobius"/>
    </source>
</evidence>
<evidence type="ECO:0000313" key="4">
    <source>
        <dbReference type="Proteomes" id="UP000234951"/>
    </source>
</evidence>
<dbReference type="OrthoDB" id="2890880at2"/>
<accession>A0A2N5GS38</accession>
<keyword evidence="5" id="KW-1185">Reference proteome</keyword>
<reference evidence="2 4" key="1">
    <citation type="submission" date="2017-11" db="EMBL/GenBank/DDBJ databases">
        <title>Comparitive Functional Genomics of Dry Heat Resistant strains isolated from the Viking Spacecraft.</title>
        <authorList>
            <person name="Seuylemezian A."/>
            <person name="Cooper K."/>
            <person name="Vaishampayan P."/>
        </authorList>
    </citation>
    <scope>NUCLEOTIDE SEQUENCE [LARGE SCALE GENOMIC DNA]</scope>
    <source>
        <strain evidence="2 4">M4.6</strain>
    </source>
</reference>
<sequence length="94" mass="10694">MSEQQVKSLKVIKIVTTMFWLSGFSLFLVSLFASGIKQGYLISISLSIMVSSILTFGFCIFIKIMEEASGKRRAVQRQHRSTSTFVYKKSPQLY</sequence>
<reference evidence="3 5" key="2">
    <citation type="submission" date="2017-12" db="EMBL/GenBank/DDBJ databases">
        <title>Comparative Functional Genomics of Dry Heat Resistant strains isolated from the Viking Spacecraft.</title>
        <authorList>
            <person name="Seuylemezian A."/>
            <person name="Cooper K."/>
            <person name="Vaishampayan P."/>
        </authorList>
    </citation>
    <scope>NUCLEOTIDE SEQUENCE [LARGE SCALE GENOMIC DNA]</scope>
    <source>
        <strain evidence="3 5">ATCC 29669</strain>
    </source>
</reference>
<comment type="caution">
    <text evidence="2">The sequence shown here is derived from an EMBL/GenBank/DDBJ whole genome shotgun (WGS) entry which is preliminary data.</text>
</comment>
<proteinExistence type="predicted"/>
<dbReference type="EMBL" id="PGVA01000003">
    <property type="protein sequence ID" value="PLR86368.1"/>
    <property type="molecule type" value="Genomic_DNA"/>
</dbReference>
<dbReference type="Proteomes" id="UP000234951">
    <property type="component" value="Unassembled WGS sequence"/>
</dbReference>
<organism evidence="2 4">
    <name type="scientific">Bacillus canaveralius</name>
    <dbReference type="NCBI Taxonomy" id="1403243"/>
    <lineage>
        <taxon>Bacteria</taxon>
        <taxon>Bacillati</taxon>
        <taxon>Bacillota</taxon>
        <taxon>Bacilli</taxon>
        <taxon>Bacillales</taxon>
        <taxon>Bacillaceae</taxon>
        <taxon>Bacillus</taxon>
    </lineage>
</organism>
<feature type="transmembrane region" description="Helical" evidence="1">
    <location>
        <begin position="39"/>
        <end position="62"/>
    </location>
</feature>
<dbReference type="EMBL" id="PGVD01000021">
    <property type="protein sequence ID" value="PLR98601.1"/>
    <property type="molecule type" value="Genomic_DNA"/>
</dbReference>
<dbReference type="Proteomes" id="UP000235114">
    <property type="component" value="Unassembled WGS sequence"/>
</dbReference>
<feature type="transmembrane region" description="Helical" evidence="1">
    <location>
        <begin position="12"/>
        <end position="33"/>
    </location>
</feature>
<keyword evidence="1" id="KW-0472">Membrane</keyword>
<evidence type="ECO:0000313" key="3">
    <source>
        <dbReference type="EMBL" id="PLR98601.1"/>
    </source>
</evidence>
<evidence type="ECO:0000313" key="5">
    <source>
        <dbReference type="Proteomes" id="UP000235114"/>
    </source>
</evidence>
<gene>
    <name evidence="2" type="ORF">CU635_01885</name>
    <name evidence="3" type="ORF">CVD25_07730</name>
</gene>
<keyword evidence="1" id="KW-1133">Transmembrane helix</keyword>
<dbReference type="AlphaFoldDB" id="A0A2N5GS38"/>
<protein>
    <submittedName>
        <fullName evidence="2">Uncharacterized protein</fullName>
    </submittedName>
</protein>
<evidence type="ECO:0000313" key="2">
    <source>
        <dbReference type="EMBL" id="PLR86368.1"/>
    </source>
</evidence>